<dbReference type="CDD" id="cd00371">
    <property type="entry name" value="HMA"/>
    <property type="match status" value="1"/>
</dbReference>
<dbReference type="PROSITE" id="PS01047">
    <property type="entry name" value="HMA_1"/>
    <property type="match status" value="1"/>
</dbReference>
<dbReference type="SUPFAM" id="SSF55008">
    <property type="entry name" value="HMA, heavy metal-associated domain"/>
    <property type="match status" value="1"/>
</dbReference>
<feature type="domain" description="HMA" evidence="2">
    <location>
        <begin position="1"/>
        <end position="63"/>
    </location>
</feature>
<organism evidence="3 4">
    <name type="scientific">Ricinus communis</name>
    <name type="common">Castor bean</name>
    <dbReference type="NCBI Taxonomy" id="3988"/>
    <lineage>
        <taxon>Eukaryota</taxon>
        <taxon>Viridiplantae</taxon>
        <taxon>Streptophyta</taxon>
        <taxon>Embryophyta</taxon>
        <taxon>Tracheophyta</taxon>
        <taxon>Spermatophyta</taxon>
        <taxon>Magnoliopsida</taxon>
        <taxon>eudicotyledons</taxon>
        <taxon>Gunneridae</taxon>
        <taxon>Pentapetalae</taxon>
        <taxon>rosids</taxon>
        <taxon>fabids</taxon>
        <taxon>Malpighiales</taxon>
        <taxon>Euphorbiaceae</taxon>
        <taxon>Acalyphoideae</taxon>
        <taxon>Acalypheae</taxon>
        <taxon>Ricinus</taxon>
    </lineage>
</organism>
<evidence type="ECO:0000256" key="1">
    <source>
        <dbReference type="ARBA" id="ARBA00022723"/>
    </source>
</evidence>
<gene>
    <name evidence="3" type="ORF">RCOM_1898190</name>
</gene>
<evidence type="ECO:0000313" key="4">
    <source>
        <dbReference type="Proteomes" id="UP000008311"/>
    </source>
</evidence>
<dbReference type="InterPro" id="IPR036163">
    <property type="entry name" value="HMA_dom_sf"/>
</dbReference>
<accession>B9TDL0</accession>
<dbReference type="InterPro" id="IPR006121">
    <property type="entry name" value="HMA_dom"/>
</dbReference>
<dbReference type="GO" id="GO:0046872">
    <property type="term" value="F:metal ion binding"/>
    <property type="evidence" value="ECO:0007669"/>
    <property type="project" value="UniProtKB-KW"/>
</dbReference>
<keyword evidence="1" id="KW-0479">Metal-binding</keyword>
<name>B9TDL0_RICCO</name>
<dbReference type="Gene3D" id="3.30.70.100">
    <property type="match status" value="1"/>
</dbReference>
<dbReference type="Pfam" id="PF00403">
    <property type="entry name" value="HMA"/>
    <property type="match status" value="1"/>
</dbReference>
<keyword evidence="4" id="KW-1185">Reference proteome</keyword>
<dbReference type="AlphaFoldDB" id="B9TDL0"/>
<protein>
    <recommendedName>
        <fullName evidence="2">HMA domain-containing protein</fullName>
    </recommendedName>
</protein>
<dbReference type="Proteomes" id="UP000008311">
    <property type="component" value="Unassembled WGS sequence"/>
</dbReference>
<reference evidence="4" key="1">
    <citation type="journal article" date="2010" name="Nat. Biotechnol.">
        <title>Draft genome sequence of the oilseed species Ricinus communis.</title>
        <authorList>
            <person name="Chan A.P."/>
            <person name="Crabtree J."/>
            <person name="Zhao Q."/>
            <person name="Lorenzi H."/>
            <person name="Orvis J."/>
            <person name="Puiu D."/>
            <person name="Melake-Berhan A."/>
            <person name="Jones K.M."/>
            <person name="Redman J."/>
            <person name="Chen G."/>
            <person name="Cahoon E.B."/>
            <person name="Gedil M."/>
            <person name="Stanke M."/>
            <person name="Haas B.J."/>
            <person name="Wortman J.R."/>
            <person name="Fraser-Liggett C.M."/>
            <person name="Ravel J."/>
            <person name="Rabinowicz P.D."/>
        </authorList>
    </citation>
    <scope>NUCLEOTIDE SEQUENCE [LARGE SCALE GENOMIC DNA]</scope>
    <source>
        <strain evidence="4">cv. Hale</strain>
    </source>
</reference>
<dbReference type="InParanoid" id="B9TDL0"/>
<dbReference type="PROSITE" id="PS50846">
    <property type="entry name" value="HMA_2"/>
    <property type="match status" value="1"/>
</dbReference>
<dbReference type="EMBL" id="EQ978270">
    <property type="protein sequence ID" value="EEF26052.1"/>
    <property type="molecule type" value="Genomic_DNA"/>
</dbReference>
<sequence>MIRFEVPDMTCGHCAGTVEKAIKAVDPNASANVDLSTKTVSVESAIAPEIISASIADAGYTPSLAK</sequence>
<dbReference type="InterPro" id="IPR017969">
    <property type="entry name" value="Heavy-metal-associated_CS"/>
</dbReference>
<proteinExistence type="predicted"/>
<evidence type="ECO:0000313" key="3">
    <source>
        <dbReference type="EMBL" id="EEF26052.1"/>
    </source>
</evidence>
<evidence type="ECO:0000259" key="2">
    <source>
        <dbReference type="PROSITE" id="PS50846"/>
    </source>
</evidence>